<dbReference type="AlphaFoldDB" id="C9ZG14"/>
<proteinExistence type="predicted"/>
<dbReference type="eggNOG" id="ENOG50329BU">
    <property type="taxonomic scope" value="Bacteria"/>
</dbReference>
<dbReference type="EMBL" id="FN554889">
    <property type="protein sequence ID" value="CBG74976.1"/>
    <property type="molecule type" value="Genomic_DNA"/>
</dbReference>
<dbReference type="HOGENOM" id="CLU_093861_2_0_11"/>
<feature type="compositionally biased region" description="Polar residues" evidence="1">
    <location>
        <begin position="31"/>
        <end position="44"/>
    </location>
</feature>
<keyword evidence="3" id="KW-1185">Reference proteome</keyword>
<evidence type="ECO:0000313" key="3">
    <source>
        <dbReference type="Proteomes" id="UP000001444"/>
    </source>
</evidence>
<organism evidence="2 3">
    <name type="scientific">Streptomyces scabiei (strain 87.22)</name>
    <dbReference type="NCBI Taxonomy" id="680198"/>
    <lineage>
        <taxon>Bacteria</taxon>
        <taxon>Bacillati</taxon>
        <taxon>Actinomycetota</taxon>
        <taxon>Actinomycetes</taxon>
        <taxon>Kitasatosporales</taxon>
        <taxon>Streptomycetaceae</taxon>
        <taxon>Streptomyces</taxon>
    </lineage>
</organism>
<protein>
    <submittedName>
        <fullName evidence="2">Uncharacterized protein</fullName>
    </submittedName>
</protein>
<dbReference type="KEGG" id="scb:SCAB_80151"/>
<reference evidence="2 3" key="1">
    <citation type="journal article" date="2010" name="Mol. Plant Microbe Interact.">
        <title>Streptomyces scabies 87-22 contains a coronafacic acid-like biosynthetic cluster that contributes to plant-microbe interactions.</title>
        <authorList>
            <person name="Bignell D.R."/>
            <person name="Seipke R.F."/>
            <person name="Huguet-Tapia J.C."/>
            <person name="Chambers A.H."/>
            <person name="Parry R.J."/>
            <person name="Loria R."/>
        </authorList>
    </citation>
    <scope>NUCLEOTIDE SEQUENCE [LARGE SCALE GENOMIC DNA]</scope>
    <source>
        <strain evidence="2 3">87.22</strain>
    </source>
</reference>
<name>C9ZG14_STRSW</name>
<sequence>MNSRGDRASGGPEQPSRRRRATSDGDAIATETVQTTMYDQTRAQQPDDRSSGSAARRTPGPEPLIPSDERDKIVRHLGQAVNHFPDTPREALEEAEVAFDAAADALVKALAERRRGLREGWQDQDAEGQSTELRFALREYREITGRLLRV</sequence>
<evidence type="ECO:0000256" key="1">
    <source>
        <dbReference type="SAM" id="MobiDB-lite"/>
    </source>
</evidence>
<dbReference type="Proteomes" id="UP000001444">
    <property type="component" value="Chromosome"/>
</dbReference>
<accession>C9ZG14</accession>
<evidence type="ECO:0000313" key="2">
    <source>
        <dbReference type="EMBL" id="CBG74976.1"/>
    </source>
</evidence>
<gene>
    <name evidence="2" type="ordered locus">SCAB_80151</name>
</gene>
<feature type="region of interest" description="Disordered" evidence="1">
    <location>
        <begin position="1"/>
        <end position="70"/>
    </location>
</feature>